<proteinExistence type="predicted"/>
<evidence type="ECO:0000313" key="3">
    <source>
        <dbReference type="Proteomes" id="UP000287533"/>
    </source>
</evidence>
<gene>
    <name evidence="2" type="ORF">D2E25_0956</name>
</gene>
<protein>
    <submittedName>
        <fullName evidence="2">TadE-like protein</fullName>
    </submittedName>
</protein>
<keyword evidence="1" id="KW-0472">Membrane</keyword>
<accession>A0A430FL55</accession>
<feature type="transmembrane region" description="Helical" evidence="1">
    <location>
        <begin position="12"/>
        <end position="38"/>
    </location>
</feature>
<keyword evidence="1" id="KW-0812">Transmembrane</keyword>
<dbReference type="AlphaFoldDB" id="A0A430FL55"/>
<evidence type="ECO:0000256" key="1">
    <source>
        <dbReference type="SAM" id="Phobius"/>
    </source>
</evidence>
<dbReference type="InterPro" id="IPR021202">
    <property type="entry name" value="Rv3654c-like"/>
</dbReference>
<keyword evidence="1" id="KW-1133">Transmembrane helix</keyword>
<keyword evidence="3" id="KW-1185">Reference proteome</keyword>
<comment type="caution">
    <text evidence="2">The sequence shown here is derived from an EMBL/GenBank/DDBJ whole genome shotgun (WGS) entry which is preliminary data.</text>
</comment>
<organism evidence="2 3">
    <name type="scientific">Bifidobacterium goeldii</name>
    <dbReference type="NCBI Taxonomy" id="2306975"/>
    <lineage>
        <taxon>Bacteria</taxon>
        <taxon>Bacillati</taxon>
        <taxon>Actinomycetota</taxon>
        <taxon>Actinomycetes</taxon>
        <taxon>Bifidobacteriales</taxon>
        <taxon>Bifidobacteriaceae</taxon>
        <taxon>Bifidobacterium</taxon>
    </lineage>
</organism>
<evidence type="ECO:0000313" key="2">
    <source>
        <dbReference type="EMBL" id="RSX53633.1"/>
    </source>
</evidence>
<reference evidence="2 3" key="1">
    <citation type="submission" date="2018-09" db="EMBL/GenBank/DDBJ databases">
        <title>Characterization of the phylogenetic diversity of five novel species belonging to the genus Bifidobacterium.</title>
        <authorList>
            <person name="Lugli G.A."/>
            <person name="Duranti S."/>
            <person name="Milani C."/>
        </authorList>
    </citation>
    <scope>NUCLEOTIDE SEQUENCE [LARGE SCALE GENOMIC DNA]</scope>
    <source>
        <strain evidence="2 3">2034B</strain>
    </source>
</reference>
<dbReference type="NCBIfam" id="TIGR03816">
    <property type="entry name" value="tadE_like_DECH"/>
    <property type="match status" value="1"/>
</dbReference>
<dbReference type="Proteomes" id="UP000287533">
    <property type="component" value="Unassembled WGS sequence"/>
</dbReference>
<name>A0A430FL55_9BIFI</name>
<sequence length="122" mass="12488">MSWLQRSDEGSGTMLGVMLIMLAGVLMGVIAAAGNLLICQTKARSIADVAVISAADSFWKGATNDPCAIAQYAAKADAGSVTACSTEGDDVTVTVAVPTKVPFMPTVSQQSRAGPLLCDAEH</sequence>
<dbReference type="EMBL" id="QXGL01000002">
    <property type="protein sequence ID" value="RSX53633.1"/>
    <property type="molecule type" value="Genomic_DNA"/>
</dbReference>